<dbReference type="InterPro" id="IPR016066">
    <property type="entry name" value="A-D-PHexomutase_CS"/>
</dbReference>
<dbReference type="PANTHER" id="PTHR45745:SF1">
    <property type="entry name" value="PHOSPHOGLUCOMUTASE 2B-RELATED"/>
    <property type="match status" value="1"/>
</dbReference>
<feature type="domain" description="Alpha-D-phosphohexomutase C-terminal" evidence="9">
    <location>
        <begin position="495"/>
        <end position="572"/>
    </location>
</feature>
<dbReference type="InterPro" id="IPR016055">
    <property type="entry name" value="A-D-PHexomutase_a/b/a-I/II/III"/>
</dbReference>
<dbReference type="Pfam" id="PF00408">
    <property type="entry name" value="PGM_PMM_IV"/>
    <property type="match status" value="1"/>
</dbReference>
<dbReference type="PANTHER" id="PTHR45745">
    <property type="entry name" value="PHOSPHOMANNOMUTASE 45A"/>
    <property type="match status" value="1"/>
</dbReference>
<gene>
    <name evidence="13" type="ORF">E3T25_03795</name>
</gene>
<evidence type="ECO:0000256" key="6">
    <source>
        <dbReference type="ARBA" id="ARBA00023235"/>
    </source>
</evidence>
<evidence type="ECO:0000256" key="2">
    <source>
        <dbReference type="ARBA" id="ARBA00010231"/>
    </source>
</evidence>
<evidence type="ECO:0000259" key="10">
    <source>
        <dbReference type="Pfam" id="PF02878"/>
    </source>
</evidence>
<accession>A0ABY2JJ99</accession>
<dbReference type="EMBL" id="SOGO01000011">
    <property type="protein sequence ID" value="TFD05815.1"/>
    <property type="molecule type" value="Genomic_DNA"/>
</dbReference>
<evidence type="ECO:0000256" key="1">
    <source>
        <dbReference type="ARBA" id="ARBA00001946"/>
    </source>
</evidence>
<dbReference type="Gene3D" id="3.30.310.50">
    <property type="entry name" value="Alpha-D-phosphohexomutase, C-terminal domain"/>
    <property type="match status" value="1"/>
</dbReference>
<dbReference type="Pfam" id="PF02879">
    <property type="entry name" value="PGM_PMM_II"/>
    <property type="match status" value="1"/>
</dbReference>
<evidence type="ECO:0000313" key="13">
    <source>
        <dbReference type="EMBL" id="TFD05815.1"/>
    </source>
</evidence>
<feature type="region of interest" description="Disordered" evidence="8">
    <location>
        <begin position="1"/>
        <end position="36"/>
    </location>
</feature>
<dbReference type="SUPFAM" id="SSF55957">
    <property type="entry name" value="Phosphoglucomutase, C-terminal domain"/>
    <property type="match status" value="1"/>
</dbReference>
<dbReference type="SUPFAM" id="SSF53738">
    <property type="entry name" value="Phosphoglucomutase, first 3 domains"/>
    <property type="match status" value="3"/>
</dbReference>
<dbReference type="CDD" id="cd05799">
    <property type="entry name" value="PGM2"/>
    <property type="match status" value="1"/>
</dbReference>
<comment type="similarity">
    <text evidence="2 7">Belongs to the phosphohexose mutase family.</text>
</comment>
<evidence type="ECO:0000313" key="14">
    <source>
        <dbReference type="Proteomes" id="UP000297851"/>
    </source>
</evidence>
<evidence type="ECO:0000259" key="11">
    <source>
        <dbReference type="Pfam" id="PF02879"/>
    </source>
</evidence>
<dbReference type="InterPro" id="IPR036900">
    <property type="entry name" value="A-D-PHexomutase_C_sf"/>
</dbReference>
<keyword evidence="4 7" id="KW-0479">Metal-binding</keyword>
<dbReference type="InterPro" id="IPR005843">
    <property type="entry name" value="A-D-PHexomutase_C"/>
</dbReference>
<evidence type="ECO:0000259" key="9">
    <source>
        <dbReference type="Pfam" id="PF00408"/>
    </source>
</evidence>
<dbReference type="RefSeq" id="WP_134372328.1">
    <property type="nucleotide sequence ID" value="NZ_SOGO01000011.1"/>
</dbReference>
<evidence type="ECO:0000256" key="5">
    <source>
        <dbReference type="ARBA" id="ARBA00022842"/>
    </source>
</evidence>
<evidence type="ECO:0000256" key="4">
    <source>
        <dbReference type="ARBA" id="ARBA00022723"/>
    </source>
</evidence>
<dbReference type="Pfam" id="PF02880">
    <property type="entry name" value="PGM_PMM_III"/>
    <property type="match status" value="1"/>
</dbReference>
<dbReference type="InterPro" id="IPR005844">
    <property type="entry name" value="A-D-PHexomutase_a/b/a-I"/>
</dbReference>
<evidence type="ECO:0000259" key="12">
    <source>
        <dbReference type="Pfam" id="PF02880"/>
    </source>
</evidence>
<dbReference type="InterPro" id="IPR005845">
    <property type="entry name" value="A-D-PHexomutase_a/b/a-II"/>
</dbReference>
<name>A0ABY2JJ99_9MICO</name>
<evidence type="ECO:0000256" key="7">
    <source>
        <dbReference type="RuleBase" id="RU004326"/>
    </source>
</evidence>
<evidence type="ECO:0000256" key="8">
    <source>
        <dbReference type="SAM" id="MobiDB-lite"/>
    </source>
</evidence>
<feature type="domain" description="Alpha-D-phosphohexomutase alpha/beta/alpha" evidence="12">
    <location>
        <begin position="366"/>
        <end position="479"/>
    </location>
</feature>
<evidence type="ECO:0000256" key="3">
    <source>
        <dbReference type="ARBA" id="ARBA00022553"/>
    </source>
</evidence>
<sequence>MVINTIGADDDTGTGTGTGTDAVSGSETGTDSAPAAAATPTVIAVANAWLSQDPDPETQAELRLLLRGAGDGDAVALAELHARFDERLAFGTAGLRGAIAAGSNRMNRVLVCQAAAGLAAFLTKNAAPGRVPSVVIGYDGRKNSQVFATDSAAIMAGAGVRAILLPRLLPTPVLAFAVRHLDVGAGIMVTASHNPPNDNGYKVYLGGANQGSQIVSPDDAAIAAEILRVAAEERVPDLPRAPYETAPESIVQAYIDATAGLARRPLAQVNTVYTALHGVGWDTTRRVLQAAGFDLPTLVDAQIAPDAAFPTVSFPNPEEPGAMDLAYETARETGAELIIANDPDADRLAIAIPQEGSPDGYRRLSGNEVGAILGWRAAELAASVTGDGGATGTLACSIVSTPALEAVAKAYGLRFTDTLTGFKWVSRAPDLIFGFEEALGYLVNPETVRDKDGISAAVALLSLVSNLKAEGVTLAQHLDRFSERFGHFASGQISVRVTDLTEIEQVMARLRETPPVFVGSIAVDHIDDLSGGFNGLPPSDVLRIRLADGSRVMVRPSGTEPKLKVYLDTSSSVGTVAERRAAAEATLAELDRGMRDLIA</sequence>
<organism evidence="13 14">
    <name type="scientific">Cryobacterium sandaracinum</name>
    <dbReference type="NCBI Taxonomy" id="1259247"/>
    <lineage>
        <taxon>Bacteria</taxon>
        <taxon>Bacillati</taxon>
        <taxon>Actinomycetota</taxon>
        <taxon>Actinomycetes</taxon>
        <taxon>Micrococcales</taxon>
        <taxon>Microbacteriaceae</taxon>
        <taxon>Cryobacterium</taxon>
    </lineage>
</organism>
<dbReference type="PROSITE" id="PS00710">
    <property type="entry name" value="PGM_PMM"/>
    <property type="match status" value="1"/>
</dbReference>
<dbReference type="Gene3D" id="3.40.120.10">
    <property type="entry name" value="Alpha-D-Glucose-1,6-Bisphosphate, subunit A, domain 3"/>
    <property type="match status" value="3"/>
</dbReference>
<dbReference type="Proteomes" id="UP000297851">
    <property type="component" value="Unassembled WGS sequence"/>
</dbReference>
<feature type="domain" description="Alpha-D-phosphohexomutase alpha/beta/alpha" evidence="10">
    <location>
        <begin position="88"/>
        <end position="228"/>
    </location>
</feature>
<comment type="cofactor">
    <cofactor evidence="1">
        <name>Mg(2+)</name>
        <dbReference type="ChEBI" id="CHEBI:18420"/>
    </cofactor>
</comment>
<protein>
    <submittedName>
        <fullName evidence="13">Phospho-sugar mutase</fullName>
    </submittedName>
</protein>
<keyword evidence="14" id="KW-1185">Reference proteome</keyword>
<dbReference type="InterPro" id="IPR005846">
    <property type="entry name" value="A-D-PHexomutase_a/b/a-III"/>
</dbReference>
<feature type="domain" description="Alpha-D-phosphohexomutase alpha/beta/alpha" evidence="11">
    <location>
        <begin position="254"/>
        <end position="351"/>
    </location>
</feature>
<comment type="caution">
    <text evidence="13">The sequence shown here is derived from an EMBL/GenBank/DDBJ whole genome shotgun (WGS) entry which is preliminary data.</text>
</comment>
<keyword evidence="5 7" id="KW-0460">Magnesium</keyword>
<reference evidence="13 14" key="1">
    <citation type="submission" date="2019-03" db="EMBL/GenBank/DDBJ databases">
        <title>Genomics of glacier-inhabiting Cryobacterium strains.</title>
        <authorList>
            <person name="Liu Q."/>
            <person name="Xin Y.-H."/>
        </authorList>
    </citation>
    <scope>NUCLEOTIDE SEQUENCE [LARGE SCALE GENOMIC DNA]</scope>
    <source>
        <strain evidence="13 14">TMT2-16</strain>
    </source>
</reference>
<keyword evidence="6" id="KW-0413">Isomerase</keyword>
<dbReference type="Pfam" id="PF02878">
    <property type="entry name" value="PGM_PMM_I"/>
    <property type="match status" value="1"/>
</dbReference>
<proteinExistence type="inferred from homology"/>
<keyword evidence="3" id="KW-0597">Phosphoprotein</keyword>